<keyword evidence="2" id="KW-0812">Transmembrane</keyword>
<evidence type="ECO:0000256" key="2">
    <source>
        <dbReference type="SAM" id="Phobius"/>
    </source>
</evidence>
<evidence type="ECO:0000313" key="3">
    <source>
        <dbReference type="EMBL" id="TDS77464.1"/>
    </source>
</evidence>
<proteinExistence type="predicted"/>
<keyword evidence="2" id="KW-0472">Membrane</keyword>
<dbReference type="EMBL" id="SOAM01000002">
    <property type="protein sequence ID" value="TDS77464.1"/>
    <property type="molecule type" value="Genomic_DNA"/>
</dbReference>
<accession>A0A4V3EAQ2</accession>
<name>A0A4V3EAQ2_9MICO</name>
<dbReference type="Proteomes" id="UP000295344">
    <property type="component" value="Unassembled WGS sequence"/>
</dbReference>
<feature type="compositionally biased region" description="Low complexity" evidence="1">
    <location>
        <begin position="43"/>
        <end position="63"/>
    </location>
</feature>
<keyword evidence="4" id="KW-1185">Reference proteome</keyword>
<gene>
    <name evidence="3" type="ORF">CLV52_2410</name>
</gene>
<comment type="caution">
    <text evidence="3">The sequence shown here is derived from an EMBL/GenBank/DDBJ whole genome shotgun (WGS) entry which is preliminary data.</text>
</comment>
<evidence type="ECO:0000313" key="4">
    <source>
        <dbReference type="Proteomes" id="UP000295344"/>
    </source>
</evidence>
<reference evidence="3 4" key="1">
    <citation type="submission" date="2019-03" db="EMBL/GenBank/DDBJ databases">
        <title>Genomic Encyclopedia of Archaeal and Bacterial Type Strains, Phase II (KMG-II): from individual species to whole genera.</title>
        <authorList>
            <person name="Goeker M."/>
        </authorList>
    </citation>
    <scope>NUCLEOTIDE SEQUENCE [LARGE SCALE GENOMIC DNA]</scope>
    <source>
        <strain evidence="3 4">DSM 24782</strain>
    </source>
</reference>
<sequence>MRDRPGCGTIASVAIDDEPDERELAAKRAALYRPGAAPEALQDYLAAQDRAAAERAPALAEQPTSSEPPVPARRRRIAGPLLVVGAVAVFAVAAVAVGVVARGQAVPPAPAETDAPFPPVPGTPIGELVGGAARTAVFDAGGSGAVVALHCSGTGTITVQIADDPVGRYACAEGRNGGIRRSSLELQGRFAVRVTASGSADWALTVGALPRG</sequence>
<feature type="transmembrane region" description="Helical" evidence="2">
    <location>
        <begin position="81"/>
        <end position="101"/>
    </location>
</feature>
<feature type="region of interest" description="Disordered" evidence="1">
    <location>
        <begin position="43"/>
        <end position="72"/>
    </location>
</feature>
<evidence type="ECO:0000256" key="1">
    <source>
        <dbReference type="SAM" id="MobiDB-lite"/>
    </source>
</evidence>
<keyword evidence="2" id="KW-1133">Transmembrane helix</keyword>
<protein>
    <submittedName>
        <fullName evidence="3">Uncharacterized protein</fullName>
    </submittedName>
</protein>
<organism evidence="3 4">
    <name type="scientific">Amnibacterium kyonggiense</name>
    <dbReference type="NCBI Taxonomy" id="595671"/>
    <lineage>
        <taxon>Bacteria</taxon>
        <taxon>Bacillati</taxon>
        <taxon>Actinomycetota</taxon>
        <taxon>Actinomycetes</taxon>
        <taxon>Micrococcales</taxon>
        <taxon>Microbacteriaceae</taxon>
        <taxon>Amnibacterium</taxon>
    </lineage>
</organism>
<dbReference type="AlphaFoldDB" id="A0A4V3EAQ2"/>